<feature type="domain" description="Glycoside Hydrolase 20C C-terminal" evidence="4">
    <location>
        <begin position="427"/>
        <end position="613"/>
    </location>
</feature>
<dbReference type="InterPro" id="IPR038901">
    <property type="entry name" value="HEXDC-like"/>
</dbReference>
<keyword evidence="6" id="KW-1185">Reference proteome</keyword>
<accession>A0ABW4BP37</accession>
<dbReference type="EMBL" id="JBHTOH010000074">
    <property type="protein sequence ID" value="MFD1411431.1"/>
    <property type="molecule type" value="Genomic_DNA"/>
</dbReference>
<comment type="similarity">
    <text evidence="1">Belongs to the glycosyl hydrolase 20 family.</text>
</comment>
<evidence type="ECO:0000256" key="1">
    <source>
        <dbReference type="ARBA" id="ARBA00006285"/>
    </source>
</evidence>
<dbReference type="Proteomes" id="UP001597191">
    <property type="component" value="Unassembled WGS sequence"/>
</dbReference>
<name>A0ABW4BP37_9LACO</name>
<reference evidence="6" key="1">
    <citation type="journal article" date="2019" name="Int. J. Syst. Evol. Microbiol.">
        <title>The Global Catalogue of Microorganisms (GCM) 10K type strain sequencing project: providing services to taxonomists for standard genome sequencing and annotation.</title>
        <authorList>
            <consortium name="The Broad Institute Genomics Platform"/>
            <consortium name="The Broad Institute Genome Sequencing Center for Infectious Disease"/>
            <person name="Wu L."/>
            <person name="Ma J."/>
        </authorList>
    </citation>
    <scope>NUCLEOTIDE SEQUENCE [LARGE SCALE GENOMIC DNA]</scope>
    <source>
        <strain evidence="6">CCM 8937</strain>
    </source>
</reference>
<dbReference type="InterPro" id="IPR017853">
    <property type="entry name" value="GH"/>
</dbReference>
<evidence type="ECO:0000259" key="4">
    <source>
        <dbReference type="Pfam" id="PF18088"/>
    </source>
</evidence>
<dbReference type="Gene3D" id="3.20.20.80">
    <property type="entry name" value="Glycosidases"/>
    <property type="match status" value="1"/>
</dbReference>
<evidence type="ECO:0000313" key="6">
    <source>
        <dbReference type="Proteomes" id="UP001597191"/>
    </source>
</evidence>
<dbReference type="PANTHER" id="PTHR21040">
    <property type="entry name" value="BCDNA.GH04120"/>
    <property type="match status" value="1"/>
</dbReference>
<gene>
    <name evidence="5" type="ORF">ACFQ4R_07520</name>
</gene>
<sequence length="634" mass="74460">MQLLNQEVDVHEIFKRVIEYFSQKHEIPDAYFRVVIKAKDPKLSIRWHQEQRSVTITLPNLVYLGRCLSHLWDLDLAHNDYFEEKVIFPEVAFSLDLSRNAVMKVATVKQFIMYLVVMGYTHLYLYLEDTYLVSSEPYHGYLRGSYSRNDLKEIIDYAAIFQIEVIPCIQTLAHLDQLLKWSSYDGVREDQSTLLVDEPKTYLTIEQWLRELRAIFTTRRIHLGLDEASGVGRGRYLQHHQYQPQAELIARHINKVVAICKKLDLEPEIWSDFLYHALDQRHLPGYYPVHAKINQALAAKLPKDIAYCYWDYGERTEANYQTRLQKHHLFGPHIHFASAAHIFGNIVPNYGKSWQSAAPGLAACQKEHIEQVMLTTWGDDGQETNHLLALPVMQMFAERCYQDEVDLSLGAKRFADCIQAGIFLKLWHLNHLNELPGVEPDNYWMANPSKLILWQDPLLGLFDKDLEQYQKEYKLDLTKYYLDQAQLFRTNERYSTTWCQVIEFYHCLAQVLADKSNLGLQLRQAYLKRDLAKLTELQTTTLPRLINLVVQLQQRHSQLWHQLYRANGWEVLESRYATLLSRLRTTINQIEQYQQGDHDSLWALREVRRPFEPGTPLVRLSVPNYRRIAFTGYN</sequence>
<dbReference type="PANTHER" id="PTHR21040:SF8">
    <property type="entry name" value="BCDNA.GH04120"/>
    <property type="match status" value="1"/>
</dbReference>
<dbReference type="SUPFAM" id="SSF51445">
    <property type="entry name" value="(Trans)glycosidases"/>
    <property type="match status" value="1"/>
</dbReference>
<dbReference type="Pfam" id="PF00728">
    <property type="entry name" value="Glyco_hydro_20"/>
    <property type="match status" value="1"/>
</dbReference>
<evidence type="ECO:0000259" key="3">
    <source>
        <dbReference type="Pfam" id="PF00728"/>
    </source>
</evidence>
<dbReference type="CDD" id="cd06565">
    <property type="entry name" value="GH20_GcnA-like"/>
    <property type="match status" value="1"/>
</dbReference>
<dbReference type="Pfam" id="PF18088">
    <property type="entry name" value="Glyco_H_20C_C"/>
    <property type="match status" value="1"/>
</dbReference>
<protein>
    <submittedName>
        <fullName evidence="5">Beta-N-acetylhexosaminidase</fullName>
    </submittedName>
</protein>
<evidence type="ECO:0000313" key="5">
    <source>
        <dbReference type="EMBL" id="MFD1411431.1"/>
    </source>
</evidence>
<organism evidence="5 6">
    <name type="scientific">Lapidilactobacillus gannanensis</name>
    <dbReference type="NCBI Taxonomy" id="2486002"/>
    <lineage>
        <taxon>Bacteria</taxon>
        <taxon>Bacillati</taxon>
        <taxon>Bacillota</taxon>
        <taxon>Bacilli</taxon>
        <taxon>Lactobacillales</taxon>
        <taxon>Lactobacillaceae</taxon>
        <taxon>Lapidilactobacillus</taxon>
    </lineage>
</organism>
<comment type="caution">
    <text evidence="5">The sequence shown here is derived from an EMBL/GenBank/DDBJ whole genome shotgun (WGS) entry which is preliminary data.</text>
</comment>
<proteinExistence type="inferred from homology"/>
<dbReference type="InterPro" id="IPR015883">
    <property type="entry name" value="Glyco_hydro_20_cat"/>
</dbReference>
<dbReference type="InterPro" id="IPR041063">
    <property type="entry name" value="Glyco_H_20C_C"/>
</dbReference>
<dbReference type="RefSeq" id="WP_125650151.1">
    <property type="nucleotide sequence ID" value="NZ_JBHTOH010000074.1"/>
</dbReference>
<evidence type="ECO:0000256" key="2">
    <source>
        <dbReference type="ARBA" id="ARBA00022801"/>
    </source>
</evidence>
<keyword evidence="2" id="KW-0378">Hydrolase</keyword>
<feature type="domain" description="Glycoside hydrolase family 20 catalytic" evidence="3">
    <location>
        <begin position="142"/>
        <end position="277"/>
    </location>
</feature>
<dbReference type="Gene3D" id="1.20.120.670">
    <property type="entry name" value="N-acetyl-b-d-glucoasminidase"/>
    <property type="match status" value="1"/>
</dbReference>